<protein>
    <submittedName>
        <fullName evidence="1">Ubiquitin-related domain-containing protein</fullName>
    </submittedName>
</protein>
<proteinExistence type="predicted"/>
<reference evidence="1 2" key="1">
    <citation type="journal article" date="2022" name="New Phytol.">
        <title>Ecological generalism drives hyperdiversity of secondary metabolite gene clusters in xylarialean endophytes.</title>
        <authorList>
            <person name="Franco M.E.E."/>
            <person name="Wisecaver J.H."/>
            <person name="Arnold A.E."/>
            <person name="Ju Y.M."/>
            <person name="Slot J.C."/>
            <person name="Ahrendt S."/>
            <person name="Moore L.P."/>
            <person name="Eastman K.E."/>
            <person name="Scott K."/>
            <person name="Konkel Z."/>
            <person name="Mondo S.J."/>
            <person name="Kuo A."/>
            <person name="Hayes R.D."/>
            <person name="Haridas S."/>
            <person name="Andreopoulos B."/>
            <person name="Riley R."/>
            <person name="LaButti K."/>
            <person name="Pangilinan J."/>
            <person name="Lipzen A."/>
            <person name="Amirebrahimi M."/>
            <person name="Yan J."/>
            <person name="Adam C."/>
            <person name="Keymanesh K."/>
            <person name="Ng V."/>
            <person name="Louie K."/>
            <person name="Northen T."/>
            <person name="Drula E."/>
            <person name="Henrissat B."/>
            <person name="Hsieh H.M."/>
            <person name="Youens-Clark K."/>
            <person name="Lutzoni F."/>
            <person name="Miadlikowska J."/>
            <person name="Eastwood D.C."/>
            <person name="Hamelin R.C."/>
            <person name="Grigoriev I.V."/>
            <person name="U'Ren J.M."/>
        </authorList>
    </citation>
    <scope>NUCLEOTIDE SEQUENCE [LARGE SCALE GENOMIC DNA]</scope>
    <source>
        <strain evidence="1 2">CBS 119005</strain>
    </source>
</reference>
<comment type="caution">
    <text evidence="1">The sequence shown here is derived from an EMBL/GenBank/DDBJ whole genome shotgun (WGS) entry which is preliminary data.</text>
</comment>
<dbReference type="EMBL" id="MU393448">
    <property type="protein sequence ID" value="KAI4867310.1"/>
    <property type="molecule type" value="Genomic_DNA"/>
</dbReference>
<gene>
    <name evidence="1" type="ORF">F4820DRAFT_446120</name>
</gene>
<evidence type="ECO:0000313" key="1">
    <source>
        <dbReference type="EMBL" id="KAI4867310.1"/>
    </source>
</evidence>
<organism evidence="1 2">
    <name type="scientific">Hypoxylon rubiginosum</name>
    <dbReference type="NCBI Taxonomy" id="110542"/>
    <lineage>
        <taxon>Eukaryota</taxon>
        <taxon>Fungi</taxon>
        <taxon>Dikarya</taxon>
        <taxon>Ascomycota</taxon>
        <taxon>Pezizomycotina</taxon>
        <taxon>Sordariomycetes</taxon>
        <taxon>Xylariomycetidae</taxon>
        <taxon>Xylariales</taxon>
        <taxon>Hypoxylaceae</taxon>
        <taxon>Hypoxylon</taxon>
    </lineage>
</organism>
<accession>A0ACB9Z6D3</accession>
<dbReference type="Proteomes" id="UP001497700">
    <property type="component" value="Unassembled WGS sequence"/>
</dbReference>
<keyword evidence="2" id="KW-1185">Reference proteome</keyword>
<evidence type="ECO:0000313" key="2">
    <source>
        <dbReference type="Proteomes" id="UP001497700"/>
    </source>
</evidence>
<name>A0ACB9Z6D3_9PEZI</name>
<sequence length="305" mass="34008">MSTLDQLLEMGFDKSRAELAVKKSDGLPDAMDWLEKTQDTPLEELLEEEKSGANVQKVDDGTVAMSLVCNECGKKFRSQGEAEFHANKSGHTDFAESTEEIAALSPEEKKKRLEELRERVKAKRAGQSEIEKEEQKRNEQIKRKATKESHEMKEELQRKEQIKEAAKKRQEKLDDLEAKKRIKAKIEADKEERRRKAEEAKAAREGRAVPVAAAATPPPAPVAARPAATHNEARLRLQTSGGNVMKTLPADTTLFEVAQLLQSENGLTVTKFVQNFPRKVFEGNLDLGKTLKEAGLVPSAALIVQ</sequence>